<dbReference type="InterPro" id="IPR000843">
    <property type="entry name" value="HTH_LacI"/>
</dbReference>
<evidence type="ECO:0000256" key="2">
    <source>
        <dbReference type="ARBA" id="ARBA00023125"/>
    </source>
</evidence>
<dbReference type="PROSITE" id="PS50932">
    <property type="entry name" value="HTH_LACI_2"/>
    <property type="match status" value="1"/>
</dbReference>
<dbReference type="SUPFAM" id="SSF53822">
    <property type="entry name" value="Periplasmic binding protein-like I"/>
    <property type="match status" value="1"/>
</dbReference>
<reference evidence="6 7" key="2">
    <citation type="submission" date="2017-08" db="EMBL/GenBank/DDBJ databases">
        <authorList>
            <person name="de Groot N.N."/>
        </authorList>
    </citation>
    <scope>NUCLEOTIDE SEQUENCE [LARGE SCALE GENOMIC DNA]</scope>
    <source>
        <strain evidence="6">Orrdi1</strain>
    </source>
</reference>
<keyword evidence="7" id="KW-1185">Reference proteome</keyword>
<dbReference type="PANTHER" id="PTHR30146">
    <property type="entry name" value="LACI-RELATED TRANSCRIPTIONAL REPRESSOR"/>
    <property type="match status" value="1"/>
</dbReference>
<proteinExistence type="predicted"/>
<dbReference type="CDD" id="cd01392">
    <property type="entry name" value="HTH_LacI"/>
    <property type="match status" value="1"/>
</dbReference>
<dbReference type="InterPro" id="IPR010982">
    <property type="entry name" value="Lambda_DNA-bd_dom_sf"/>
</dbReference>
<dbReference type="InterPro" id="IPR028082">
    <property type="entry name" value="Peripla_BP_I"/>
</dbReference>
<dbReference type="Pfam" id="PF00356">
    <property type="entry name" value="LacI"/>
    <property type="match status" value="1"/>
</dbReference>
<dbReference type="STRING" id="1851544.ODI_02327"/>
<dbReference type="RefSeq" id="WP_067759042.1">
    <property type="nucleotide sequence ID" value="NZ_LT907988.1"/>
</dbReference>
<organism evidence="5 7">
    <name type="scientific">Orrella dioscoreae</name>
    <dbReference type="NCBI Taxonomy" id="1851544"/>
    <lineage>
        <taxon>Bacteria</taxon>
        <taxon>Pseudomonadati</taxon>
        <taxon>Pseudomonadota</taxon>
        <taxon>Betaproteobacteria</taxon>
        <taxon>Burkholderiales</taxon>
        <taxon>Alcaligenaceae</taxon>
        <taxon>Orrella</taxon>
    </lineage>
</organism>
<dbReference type="PROSITE" id="PS00356">
    <property type="entry name" value="HTH_LACI_1"/>
    <property type="match status" value="1"/>
</dbReference>
<dbReference type="CDD" id="cd01575">
    <property type="entry name" value="PBP1_GntR"/>
    <property type="match status" value="1"/>
</dbReference>
<keyword evidence="1" id="KW-0805">Transcription regulation</keyword>
<evidence type="ECO:0000259" key="4">
    <source>
        <dbReference type="PROSITE" id="PS50932"/>
    </source>
</evidence>
<dbReference type="KEGG" id="odi:ODI_R1358"/>
<reference evidence="5 7" key="1">
    <citation type="submission" date="2016-06" db="EMBL/GenBank/DDBJ databases">
        <authorList>
            <person name="Kjaerup R.B."/>
            <person name="Dalgaard T.S."/>
            <person name="Juul-Madsen H.R."/>
        </authorList>
    </citation>
    <scope>NUCLEOTIDE SEQUENCE [LARGE SCALE GENOMIC DNA]</scope>
    <source>
        <strain evidence="5">Orrdi1</strain>
    </source>
</reference>
<dbReference type="InterPro" id="IPR046335">
    <property type="entry name" value="LacI/GalR-like_sensor"/>
</dbReference>
<dbReference type="GO" id="GO:0000976">
    <property type="term" value="F:transcription cis-regulatory region binding"/>
    <property type="evidence" value="ECO:0007669"/>
    <property type="project" value="TreeGrafter"/>
</dbReference>
<evidence type="ECO:0000313" key="5">
    <source>
        <dbReference type="EMBL" id="SBT27425.1"/>
    </source>
</evidence>
<evidence type="ECO:0000313" key="6">
    <source>
        <dbReference type="EMBL" id="SOE48297.1"/>
    </source>
</evidence>
<dbReference type="PANTHER" id="PTHR30146:SF33">
    <property type="entry name" value="TRANSCRIPTIONAL REGULATOR"/>
    <property type="match status" value="1"/>
</dbReference>
<dbReference type="PRINTS" id="PR00036">
    <property type="entry name" value="HTHLACI"/>
</dbReference>
<evidence type="ECO:0000256" key="3">
    <source>
        <dbReference type="ARBA" id="ARBA00023163"/>
    </source>
</evidence>
<name>A0A1C3K7Q0_9BURK</name>
<dbReference type="SMART" id="SM00354">
    <property type="entry name" value="HTH_LACI"/>
    <property type="match status" value="1"/>
</dbReference>
<evidence type="ECO:0000313" key="7">
    <source>
        <dbReference type="Proteomes" id="UP000078558"/>
    </source>
</evidence>
<protein>
    <submittedName>
        <fullName evidence="5">Transcriptional regulator, LacI family</fullName>
    </submittedName>
</protein>
<dbReference type="OrthoDB" id="8770688at2"/>
<dbReference type="GO" id="GO:0003700">
    <property type="term" value="F:DNA-binding transcription factor activity"/>
    <property type="evidence" value="ECO:0007669"/>
    <property type="project" value="TreeGrafter"/>
</dbReference>
<accession>A0A1C3K7Q0</accession>
<dbReference type="Gene3D" id="1.10.260.40">
    <property type="entry name" value="lambda repressor-like DNA-binding domains"/>
    <property type="match status" value="1"/>
</dbReference>
<dbReference type="Pfam" id="PF13377">
    <property type="entry name" value="Peripla_BP_3"/>
    <property type="match status" value="1"/>
</dbReference>
<evidence type="ECO:0000256" key="1">
    <source>
        <dbReference type="ARBA" id="ARBA00023015"/>
    </source>
</evidence>
<dbReference type="Proteomes" id="UP000078558">
    <property type="component" value="Chromosome I"/>
</dbReference>
<dbReference type="EMBL" id="FLRC01000054">
    <property type="protein sequence ID" value="SBT27425.1"/>
    <property type="molecule type" value="Genomic_DNA"/>
</dbReference>
<keyword evidence="2" id="KW-0238">DNA-binding</keyword>
<dbReference type="SUPFAM" id="SSF47413">
    <property type="entry name" value="lambda repressor-like DNA-binding domains"/>
    <property type="match status" value="1"/>
</dbReference>
<sequence>MSRPKKAPATPGRQSASGVTVHDVARLAGVSAITVSRALNSPDQLSQGTLERVRAAIRETGYVPNLLARGLNANTSSRLVAMVVPTITGPIFSASVQALSRALARDNYQVMLGQTEYEDAREDALLDAIIGRRPDGIVLTGVMHSEHGRKRLIASGIPVVETWDLSDEPLDMLVGFSHEAVGRAVCDFFHAKGRRKLGILAARDVRAFRRGRAFIERARELGLPNVPESLVQMPGTLAGGREGLARLLREPGGVDAVFCSSDMLGLGALIEAQVQGVPVPEDLALVGFGDLDFAASLTPALSTVRIDAQAIGGQAARFIIDRGRGIAPPSRVVDVGFTLVERASSAV</sequence>
<feature type="domain" description="HTH lacI-type" evidence="4">
    <location>
        <begin position="19"/>
        <end position="73"/>
    </location>
</feature>
<dbReference type="Gene3D" id="3.40.50.2300">
    <property type="match status" value="2"/>
</dbReference>
<dbReference type="EMBL" id="LT907988">
    <property type="protein sequence ID" value="SOE48297.1"/>
    <property type="molecule type" value="Genomic_DNA"/>
</dbReference>
<keyword evidence="3" id="KW-0804">Transcription</keyword>
<dbReference type="AlphaFoldDB" id="A0A1C3K7Q0"/>
<gene>
    <name evidence="5" type="ORF">ODI_02327</name>
    <name evidence="6" type="ORF">ODI_R1358</name>
</gene>